<dbReference type="SUPFAM" id="SSF52317">
    <property type="entry name" value="Class I glutamine amidotransferase-like"/>
    <property type="match status" value="1"/>
</dbReference>
<comment type="caution">
    <text evidence="2">The sequence shown here is derived from an EMBL/GenBank/DDBJ whole genome shotgun (WGS) entry which is preliminary data.</text>
</comment>
<evidence type="ECO:0000259" key="1">
    <source>
        <dbReference type="Pfam" id="PF20254"/>
    </source>
</evidence>
<dbReference type="Pfam" id="PF13385">
    <property type="entry name" value="Laminin_G_3"/>
    <property type="match status" value="1"/>
</dbReference>
<sequence>MNRVMGYCDRWTAAPGETVRFMVSCLGGDHYDAQIVRLLQPDAGPLATPFRPEPVAAACNGTHAGRHQAIPIGSLAAVPAHAALRPAGSFTLCAHVFPTTPAKGRQAVMGTWCEASQTGFGLEIGEDGALAFRVGAGPGRVARISAGAKLSARRWYFAAAAFDAERGMLTLWQEPLSDHDFHPEQPVVASAPAAVRPAAGGALTFAAWSTGPADGPSCWGGLGFAGHMNGRIDAPRLASGALDRAAIGVLAASPLAASLAACLMGAWDFSRDMSGDAIRDLGPWRLDGVIVNQPTRAMRGHNWNATETDWTRAPEQYGAIHFHDDDLVDACWHPDFAFTVPEDLRSGVYAARLTADGFDFWVPFFVRPPRGTAHSKVAFLASTATYTVYLNNRGRFMSLATERYQGRVMVMDAIDSLLIEFPEMGLSTYDRHSDGSGVAYSSRHRPLQNFRPTGRHWNFNLDLFIVDWLERLGGDYDVITEEDLHREGLDLLAPYQVVITGSHPEYDSVQMLDAFEAYLRRGGRLMYMGGNGFYWRIAHHPSREGVIEVRRAEGGVRAWDAEPGEAYHSFSGEYGGLWRRNARAPQRLVGVGFISQGFDKCSYFCRTQQADDPRAAWMFAGVPDTLIGDFGILQGGAAGLEIDAVDPRLGTPPHALVVACSENHSNTYELVAEEVLIPHGATDAVINPDIHADITFFETPQGGAVFSTGSIAYAGSLAWNGFDNNLFRLTTNVLNRFKDPTPFPMP</sequence>
<proteinExistence type="predicted"/>
<dbReference type="Gene3D" id="2.60.120.200">
    <property type="match status" value="1"/>
</dbReference>
<dbReference type="EMBL" id="JAPDNT010000016">
    <property type="protein sequence ID" value="MCW3476147.1"/>
    <property type="molecule type" value="Genomic_DNA"/>
</dbReference>
<dbReference type="InterPro" id="IPR046540">
    <property type="entry name" value="DMFA2_C"/>
</dbReference>
<keyword evidence="3" id="KW-1185">Reference proteome</keyword>
<dbReference type="InterPro" id="IPR013320">
    <property type="entry name" value="ConA-like_dom_sf"/>
</dbReference>
<dbReference type="Pfam" id="PF20254">
    <property type="entry name" value="DMFA2_C"/>
    <property type="match status" value="1"/>
</dbReference>
<dbReference type="RefSeq" id="WP_264714901.1">
    <property type="nucleotide sequence ID" value="NZ_JAPDNT010000016.1"/>
</dbReference>
<protein>
    <submittedName>
        <fullName evidence="2">LamG domain-containing protein</fullName>
    </submittedName>
</protein>
<dbReference type="AlphaFoldDB" id="A0AA42CIP9"/>
<organism evidence="2 3">
    <name type="scientific">Limobrevibacterium gyesilva</name>
    <dbReference type="NCBI Taxonomy" id="2991712"/>
    <lineage>
        <taxon>Bacteria</taxon>
        <taxon>Pseudomonadati</taxon>
        <taxon>Pseudomonadota</taxon>
        <taxon>Alphaproteobacteria</taxon>
        <taxon>Acetobacterales</taxon>
        <taxon>Acetobacteraceae</taxon>
        <taxon>Limobrevibacterium</taxon>
    </lineage>
</organism>
<name>A0AA42CIP9_9PROT</name>
<dbReference type="InterPro" id="IPR029062">
    <property type="entry name" value="Class_I_gatase-like"/>
</dbReference>
<dbReference type="Proteomes" id="UP001165679">
    <property type="component" value="Unassembled WGS sequence"/>
</dbReference>
<reference evidence="2" key="2">
    <citation type="submission" date="2022-10" db="EMBL/GenBank/DDBJ databases">
        <authorList>
            <person name="Trinh H.N."/>
        </authorList>
    </citation>
    <scope>NUCLEOTIDE SEQUENCE</scope>
    <source>
        <strain evidence="2">RN2-1</strain>
    </source>
</reference>
<dbReference type="SUPFAM" id="SSF49899">
    <property type="entry name" value="Concanavalin A-like lectins/glucanases"/>
    <property type="match status" value="1"/>
</dbReference>
<accession>A0AA42CIP9</accession>
<reference evidence="2" key="1">
    <citation type="submission" date="2022-09" db="EMBL/GenBank/DDBJ databases">
        <title>Rhodovastum sp. nov. RN2-1 isolated from soil in Seongnam, South Korea.</title>
        <authorList>
            <person name="Le N.T."/>
        </authorList>
    </citation>
    <scope>NUCLEOTIDE SEQUENCE</scope>
    <source>
        <strain evidence="2">RN2-1</strain>
    </source>
</reference>
<gene>
    <name evidence="2" type="ORF">OL599_16330</name>
</gene>
<feature type="domain" description="N,N-dimethylformamidase beta subunit-like C-terminal" evidence="1">
    <location>
        <begin position="295"/>
        <end position="723"/>
    </location>
</feature>
<evidence type="ECO:0000313" key="2">
    <source>
        <dbReference type="EMBL" id="MCW3476147.1"/>
    </source>
</evidence>
<evidence type="ECO:0000313" key="3">
    <source>
        <dbReference type="Proteomes" id="UP001165679"/>
    </source>
</evidence>